<dbReference type="Gene3D" id="2.170.16.10">
    <property type="entry name" value="Hedgehog/Intein (Hint) domain"/>
    <property type="match status" value="1"/>
</dbReference>
<reference evidence="3" key="1">
    <citation type="submission" date="2015-09" db="EMBL/GenBank/DDBJ databases">
        <authorList>
            <person name="Rodrigo-Torres Lidia"/>
            <person name="Arahal R.David."/>
        </authorList>
    </citation>
    <scope>NUCLEOTIDE SEQUENCE [LARGE SCALE GENOMIC DNA]</scope>
    <source>
        <strain evidence="3">CECT 7735</strain>
    </source>
</reference>
<organism evidence="2 3">
    <name type="scientific">Shimia thalassica</name>
    <dbReference type="NCBI Taxonomy" id="1715693"/>
    <lineage>
        <taxon>Bacteria</taxon>
        <taxon>Pseudomonadati</taxon>
        <taxon>Pseudomonadota</taxon>
        <taxon>Alphaproteobacteria</taxon>
        <taxon>Rhodobacterales</taxon>
        <taxon>Roseobacteraceae</taxon>
    </lineage>
</organism>
<dbReference type="InterPro" id="IPR013783">
    <property type="entry name" value="Ig-like_fold"/>
</dbReference>
<dbReference type="Pfam" id="PF13403">
    <property type="entry name" value="Hint_2"/>
    <property type="match status" value="1"/>
</dbReference>
<proteinExistence type="predicted"/>
<protein>
    <submittedName>
        <fullName evidence="2">VCBS repeat</fullName>
    </submittedName>
</protein>
<dbReference type="InterPro" id="IPR010221">
    <property type="entry name" value="VCBS_dom"/>
</dbReference>
<dbReference type="SUPFAM" id="SSF51294">
    <property type="entry name" value="Hedgehog/intein (Hint) domain"/>
    <property type="match status" value="1"/>
</dbReference>
<dbReference type="AlphaFoldDB" id="A0A0P1I9F6"/>
<keyword evidence="3" id="KW-1185">Reference proteome</keyword>
<dbReference type="GeneID" id="83881256"/>
<evidence type="ECO:0000313" key="2">
    <source>
        <dbReference type="EMBL" id="CUJ99615.1"/>
    </source>
</evidence>
<dbReference type="Proteomes" id="UP000051870">
    <property type="component" value="Unassembled WGS sequence"/>
</dbReference>
<evidence type="ECO:0000313" key="3">
    <source>
        <dbReference type="Proteomes" id="UP000051870"/>
    </source>
</evidence>
<accession>A0A0P1I9F6</accession>
<feature type="domain" description="Hedgehog/Intein (Hint)" evidence="1">
    <location>
        <begin position="106"/>
        <end position="252"/>
    </location>
</feature>
<dbReference type="RefSeq" id="WP_058311415.1">
    <property type="nucleotide sequence ID" value="NZ_CYTW01000002.1"/>
</dbReference>
<dbReference type="NCBIfam" id="TIGR01965">
    <property type="entry name" value="VCBS_repeat"/>
    <property type="match status" value="1"/>
</dbReference>
<name>A0A0P1I9F6_9RHOB</name>
<dbReference type="STRING" id="1715693.PH7735_02231"/>
<evidence type="ECO:0000259" key="1">
    <source>
        <dbReference type="Pfam" id="PF13403"/>
    </source>
</evidence>
<dbReference type="EMBL" id="CYTW01000002">
    <property type="protein sequence ID" value="CUJ99615.1"/>
    <property type="molecule type" value="Genomic_DNA"/>
</dbReference>
<gene>
    <name evidence="2" type="ORF">PH7735_02231</name>
</gene>
<dbReference type="InterPro" id="IPR036844">
    <property type="entry name" value="Hint_dom_sf"/>
</dbReference>
<sequence length="315" mass="34097">MGFPVADTGEVTEDSDVVGGLLTTTGDIDYLLGSDAGQWTAETISGSYGSSLVIDVDGNWTYTALNDHPDIEELEDGDTLVEVFNVTSNAGGSTVTITINGATDPPCFVSGTLINTPSGPRPVETLQIGDLVLTRDDGPQPIRWIAGARVDLTQTEFGKKFQPIRLTAHALGPGIPDRDLLLSPQHRVVIARAETSLLFGEREVLCTASHLVNGDTITRGTADEVTYFHILFDCHQVITSNGCASESFFPGDIGLDRLEASQQDELFTLFPDLRTLPQSYGRTARMSLRAYEARLIRDRLSFEEPKVLFCGGDTL</sequence>
<dbReference type="Gene3D" id="2.60.40.10">
    <property type="entry name" value="Immunoglobulins"/>
    <property type="match status" value="1"/>
</dbReference>
<dbReference type="InterPro" id="IPR028992">
    <property type="entry name" value="Hedgehog/Intein_dom"/>
</dbReference>